<dbReference type="OrthoDB" id="7061546at2"/>
<organism evidence="2 3">
    <name type="scientific">Photobacterium chitinilyticum</name>
    <dbReference type="NCBI Taxonomy" id="2485123"/>
    <lineage>
        <taxon>Bacteria</taxon>
        <taxon>Pseudomonadati</taxon>
        <taxon>Pseudomonadota</taxon>
        <taxon>Gammaproteobacteria</taxon>
        <taxon>Vibrionales</taxon>
        <taxon>Vibrionaceae</taxon>
        <taxon>Photobacterium</taxon>
    </lineage>
</organism>
<comment type="caution">
    <text evidence="2">The sequence shown here is derived from an EMBL/GenBank/DDBJ whole genome shotgun (WGS) entry which is preliminary data.</text>
</comment>
<dbReference type="EMBL" id="RJLM01000001">
    <property type="protein sequence ID" value="RWX57210.1"/>
    <property type="molecule type" value="Genomic_DNA"/>
</dbReference>
<reference evidence="2 3" key="1">
    <citation type="submission" date="2018-11" db="EMBL/GenBank/DDBJ databases">
        <title>Photobacterium sp. BEI247 sp. nov., a marine bacterium isolated from Yongle Blue Hole in the South China Sea.</title>
        <authorList>
            <person name="Wang X."/>
        </authorList>
    </citation>
    <scope>NUCLEOTIDE SEQUENCE [LARGE SCALE GENOMIC DNA]</scope>
    <source>
        <strain evidence="3">BEI247</strain>
    </source>
</reference>
<name>A0A444JVV4_9GAMM</name>
<evidence type="ECO:0000313" key="2">
    <source>
        <dbReference type="EMBL" id="RWX57210.1"/>
    </source>
</evidence>
<evidence type="ECO:0008006" key="4">
    <source>
        <dbReference type="Google" id="ProtNLM"/>
    </source>
</evidence>
<dbReference type="RefSeq" id="WP_128782520.1">
    <property type="nucleotide sequence ID" value="NZ_JAKJSG010000138.1"/>
</dbReference>
<keyword evidence="1" id="KW-1133">Transmembrane helix</keyword>
<evidence type="ECO:0000256" key="1">
    <source>
        <dbReference type="SAM" id="Phobius"/>
    </source>
</evidence>
<dbReference type="Proteomes" id="UP000287563">
    <property type="component" value="Unassembled WGS sequence"/>
</dbReference>
<accession>A0A444JVV4</accession>
<sequence length="152" mass="16804">MKKFLKVVGILVVVFMIFFSGLLYWSASETDELTAEVTPFIETSMPLIATWDVDKFKHLVSPEGLASFESEKGRRIIAYISKVGSLKSFDEPIFVKSTSTASTSGKGRTIAIFTVKAKFENGDGVLTFTLVRIGSSYLIQGINLNSDIFLEE</sequence>
<protein>
    <recommendedName>
        <fullName evidence="4">DUF4019 domain-containing protein</fullName>
    </recommendedName>
</protein>
<feature type="transmembrane region" description="Helical" evidence="1">
    <location>
        <begin position="7"/>
        <end position="27"/>
    </location>
</feature>
<keyword evidence="1" id="KW-0472">Membrane</keyword>
<dbReference type="AlphaFoldDB" id="A0A444JVV4"/>
<keyword evidence="1" id="KW-0812">Transmembrane</keyword>
<evidence type="ECO:0000313" key="3">
    <source>
        <dbReference type="Proteomes" id="UP000287563"/>
    </source>
</evidence>
<keyword evidence="3" id="KW-1185">Reference proteome</keyword>
<proteinExistence type="predicted"/>
<gene>
    <name evidence="2" type="ORF">EDI28_04040</name>
</gene>